<feature type="non-terminal residue" evidence="3">
    <location>
        <position position="201"/>
    </location>
</feature>
<dbReference type="CDD" id="cd06464">
    <property type="entry name" value="ACD_sHsps-like"/>
    <property type="match status" value="1"/>
</dbReference>
<dbReference type="SUPFAM" id="SSF49764">
    <property type="entry name" value="HSP20-like chaperones"/>
    <property type="match status" value="1"/>
</dbReference>
<evidence type="ECO:0000259" key="1">
    <source>
        <dbReference type="PROSITE" id="PS01031"/>
    </source>
</evidence>
<dbReference type="EMBL" id="BARW01020686">
    <property type="protein sequence ID" value="GAI94517.1"/>
    <property type="molecule type" value="Genomic_DNA"/>
</dbReference>
<dbReference type="InterPro" id="IPR002068">
    <property type="entry name" value="A-crystallin/Hsp20_dom"/>
</dbReference>
<reference evidence="3" key="1">
    <citation type="journal article" date="2014" name="Front. Microbiol.">
        <title>High frequency of phylogenetically diverse reductive dehalogenase-homologous genes in deep subseafloor sedimentary metagenomes.</title>
        <authorList>
            <person name="Kawai M."/>
            <person name="Futagami T."/>
            <person name="Toyoda A."/>
            <person name="Takaki Y."/>
            <person name="Nishi S."/>
            <person name="Hori S."/>
            <person name="Arai W."/>
            <person name="Tsubouchi T."/>
            <person name="Morono Y."/>
            <person name="Uchiyama I."/>
            <person name="Ito T."/>
            <person name="Fujiyama A."/>
            <person name="Inagaki F."/>
            <person name="Takami H."/>
        </authorList>
    </citation>
    <scope>NUCLEOTIDE SEQUENCE</scope>
    <source>
        <strain evidence="3">Expedition CK06-06</strain>
    </source>
</reference>
<feature type="domain" description="CS" evidence="2">
    <location>
        <begin position="119"/>
        <end position="201"/>
    </location>
</feature>
<accession>X1SN98</accession>
<sequence length="201" mass="23217">MPRKNEEDDEENEDDFESPFDFFKFFSDPDKIFKSKQFKTIFKDILEKLLKGLPPEFQNLTPEEMRKYMMENKDKFPWGAGPYIAGFNLKFGPDGKPIMDSFGNIKPEPYSGKPKVKPVREPLVEVNEENDQIIVIAEIPGATKEDVEIKATSRSLTISTKTDSLLIKYYKEIELPTPINSEYAKARLRNGILEVKLKKLD</sequence>
<dbReference type="AlphaFoldDB" id="X1SN98"/>
<dbReference type="Gene3D" id="2.60.40.790">
    <property type="match status" value="1"/>
</dbReference>
<name>X1SN98_9ZZZZ</name>
<gene>
    <name evidence="3" type="ORF">S12H4_34899</name>
</gene>
<comment type="caution">
    <text evidence="3">The sequence shown here is derived from an EMBL/GenBank/DDBJ whole genome shotgun (WGS) entry which is preliminary data.</text>
</comment>
<evidence type="ECO:0000313" key="3">
    <source>
        <dbReference type="EMBL" id="GAI94517.1"/>
    </source>
</evidence>
<feature type="domain" description="SHSP" evidence="1">
    <location>
        <begin position="114"/>
        <end position="201"/>
    </location>
</feature>
<dbReference type="Pfam" id="PF00011">
    <property type="entry name" value="HSP20"/>
    <property type="match status" value="1"/>
</dbReference>
<dbReference type="PROSITE" id="PS51203">
    <property type="entry name" value="CS"/>
    <property type="match status" value="1"/>
</dbReference>
<dbReference type="PROSITE" id="PS01031">
    <property type="entry name" value="SHSP"/>
    <property type="match status" value="1"/>
</dbReference>
<dbReference type="InterPro" id="IPR007052">
    <property type="entry name" value="CS_dom"/>
</dbReference>
<dbReference type="InterPro" id="IPR008978">
    <property type="entry name" value="HSP20-like_chaperone"/>
</dbReference>
<protein>
    <submittedName>
        <fullName evidence="3">Uncharacterized protein</fullName>
    </submittedName>
</protein>
<evidence type="ECO:0000259" key="2">
    <source>
        <dbReference type="PROSITE" id="PS51203"/>
    </source>
</evidence>
<organism evidence="3">
    <name type="scientific">marine sediment metagenome</name>
    <dbReference type="NCBI Taxonomy" id="412755"/>
    <lineage>
        <taxon>unclassified sequences</taxon>
        <taxon>metagenomes</taxon>
        <taxon>ecological metagenomes</taxon>
    </lineage>
</organism>
<proteinExistence type="predicted"/>